<dbReference type="CDD" id="cd05387">
    <property type="entry name" value="BY-kinase"/>
    <property type="match status" value="1"/>
</dbReference>
<protein>
    <submittedName>
        <fullName evidence="19">Tyrosine-protein kinase Etk/Wzc</fullName>
    </submittedName>
</protein>
<evidence type="ECO:0000259" key="16">
    <source>
        <dbReference type="Pfam" id="PF02706"/>
    </source>
</evidence>
<evidence type="ECO:0000256" key="15">
    <source>
        <dbReference type="SAM" id="Phobius"/>
    </source>
</evidence>
<comment type="catalytic activity">
    <reaction evidence="13">
        <text>L-tyrosyl-[protein] + ATP = O-phospho-L-tyrosyl-[protein] + ADP + H(+)</text>
        <dbReference type="Rhea" id="RHEA:10596"/>
        <dbReference type="Rhea" id="RHEA-COMP:10136"/>
        <dbReference type="Rhea" id="RHEA-COMP:20101"/>
        <dbReference type="ChEBI" id="CHEBI:15378"/>
        <dbReference type="ChEBI" id="CHEBI:30616"/>
        <dbReference type="ChEBI" id="CHEBI:46858"/>
        <dbReference type="ChEBI" id="CHEBI:61978"/>
        <dbReference type="ChEBI" id="CHEBI:456216"/>
    </reaction>
</comment>
<gene>
    <name evidence="19" type="ORF">SAMN05660429_00040</name>
</gene>
<evidence type="ECO:0000259" key="18">
    <source>
        <dbReference type="Pfam" id="PF13807"/>
    </source>
</evidence>
<dbReference type="SUPFAM" id="SSF52540">
    <property type="entry name" value="P-loop containing nucleoside triphosphate hydrolases"/>
    <property type="match status" value="1"/>
</dbReference>
<dbReference type="InterPro" id="IPR032807">
    <property type="entry name" value="GNVR"/>
</dbReference>
<dbReference type="AlphaFoldDB" id="A0A1H9Y2J6"/>
<feature type="domain" description="Tyrosine-protein kinase G-rich" evidence="18">
    <location>
        <begin position="389"/>
        <end position="470"/>
    </location>
</feature>
<feature type="coiled-coil region" evidence="14">
    <location>
        <begin position="277"/>
        <end position="318"/>
    </location>
</feature>
<name>A0A1H9Y2J6_THASX</name>
<dbReference type="EMBL" id="FOHK01000001">
    <property type="protein sequence ID" value="SES62952.1"/>
    <property type="molecule type" value="Genomic_DNA"/>
</dbReference>
<dbReference type="Gene3D" id="3.40.50.300">
    <property type="entry name" value="P-loop containing nucleotide triphosphate hydrolases"/>
    <property type="match status" value="1"/>
</dbReference>
<evidence type="ECO:0000256" key="4">
    <source>
        <dbReference type="ARBA" id="ARBA00022519"/>
    </source>
</evidence>
<dbReference type="FunFam" id="3.40.50.300:FF:000527">
    <property type="entry name" value="Tyrosine-protein kinase etk"/>
    <property type="match status" value="1"/>
</dbReference>
<feature type="transmembrane region" description="Helical" evidence="15">
    <location>
        <begin position="447"/>
        <end position="471"/>
    </location>
</feature>
<keyword evidence="7" id="KW-0547">Nucleotide-binding</keyword>
<dbReference type="GO" id="GO:0004713">
    <property type="term" value="F:protein tyrosine kinase activity"/>
    <property type="evidence" value="ECO:0007669"/>
    <property type="project" value="UniProtKB-KW"/>
</dbReference>
<evidence type="ECO:0000256" key="7">
    <source>
        <dbReference type="ARBA" id="ARBA00022741"/>
    </source>
</evidence>
<feature type="domain" description="Polysaccharide chain length determinant N-terminal" evidence="16">
    <location>
        <begin position="15"/>
        <end position="106"/>
    </location>
</feature>
<keyword evidence="6 15" id="KW-0812">Transmembrane</keyword>
<dbReference type="InterPro" id="IPR050445">
    <property type="entry name" value="Bact_polysacc_biosynth/exp"/>
</dbReference>
<keyword evidence="3" id="KW-1003">Cell membrane</keyword>
<dbReference type="Pfam" id="PF23607">
    <property type="entry name" value="WZC_N"/>
    <property type="match status" value="1"/>
</dbReference>
<dbReference type="InterPro" id="IPR027417">
    <property type="entry name" value="P-loop_NTPase"/>
</dbReference>
<organism evidence="19 20">
    <name type="scientific">Thalassotalea agarivorans</name>
    <name type="common">Thalassomonas agarivorans</name>
    <dbReference type="NCBI Taxonomy" id="349064"/>
    <lineage>
        <taxon>Bacteria</taxon>
        <taxon>Pseudomonadati</taxon>
        <taxon>Pseudomonadota</taxon>
        <taxon>Gammaproteobacteria</taxon>
        <taxon>Alteromonadales</taxon>
        <taxon>Colwelliaceae</taxon>
        <taxon>Thalassotalea</taxon>
    </lineage>
</organism>
<evidence type="ECO:0000313" key="19">
    <source>
        <dbReference type="EMBL" id="SES62952.1"/>
    </source>
</evidence>
<evidence type="ECO:0000256" key="12">
    <source>
        <dbReference type="ARBA" id="ARBA00023137"/>
    </source>
</evidence>
<accession>A0A1H9Y2J6</accession>
<feature type="transmembrane region" description="Helical" evidence="15">
    <location>
        <begin position="31"/>
        <end position="50"/>
    </location>
</feature>
<keyword evidence="4" id="KW-0997">Cell inner membrane</keyword>
<keyword evidence="14" id="KW-0175">Coiled coil</keyword>
<dbReference type="GO" id="GO:0042802">
    <property type="term" value="F:identical protein binding"/>
    <property type="evidence" value="ECO:0007669"/>
    <property type="project" value="UniProtKB-ARBA"/>
</dbReference>
<dbReference type="InterPro" id="IPR003856">
    <property type="entry name" value="LPS_length_determ_N"/>
</dbReference>
<evidence type="ECO:0000256" key="11">
    <source>
        <dbReference type="ARBA" id="ARBA00023136"/>
    </source>
</evidence>
<dbReference type="Pfam" id="PF13807">
    <property type="entry name" value="GNVR"/>
    <property type="match status" value="1"/>
</dbReference>
<comment type="similarity">
    <text evidence="2">Belongs to the etk/wzc family.</text>
</comment>
<dbReference type="Pfam" id="PF13614">
    <property type="entry name" value="AAA_31"/>
    <property type="match status" value="1"/>
</dbReference>
<dbReference type="Proteomes" id="UP000199308">
    <property type="component" value="Unassembled WGS sequence"/>
</dbReference>
<sequence length="748" mass="82736">MTEQKYKKTDNDSHDEIDLARLFGLLIDKKWLIVAITTLFFLVGVAYALLATPIYKADALVQIEQKSSGMPGLDSLGDMFAAESEAVTEIELMKSRYVIGQVVEQLKLDIIVKPNTFGAIGKRYSRKFTSTDGKPFNAPALASLLSDEYAWGGEIINVASFDVAPHFEDKPFTITFLGNESYQLTFNEQAILTGKLNQLASNSSETIKLLITDLKAQSGTSFTIEKQNKAEAVAALQKRISSSEKGKKSGILYVALEGENAKLTEQVLNGVVNTYLLQNVERQSAEVQSSIDFLDSELPKIKERLDIAEAQLNQYRLDNQSVDLSLETQAVLEQIVELDTALQELSFKEAEISQRYTKEHPSYVSLMKKKNELERQKANLSQSVKNLPETQQQILRLTRDVEVNQEIYLALLNNVQQLKVAKAGTVGNVRIIDTAQAQRKAVKPKKALIVVLATMLGGMFSIAFVLVKAAFNRGVSNPQEFEDIGLTVYATVPVSEAQQKFLSITRVKNKIRGKLKRTQKVKQSLLVAQEHPTDLAVEALRSLRTSLHFAMMEAKNNIVMISGASPGVGKSFVSTNLAAVLAQAGQKILLIDADMRKGYSHELLHTSENIGLSGYLVGDRTIEDIVKTTEIENLHFISRGQIPPNPSELLMSKRFAGLLGALESEYDLIIIDTPPILAVTDPTIIGAHAGTAFMLARFEQSSLKEIATAANRFELNGIEIKGLIFNAVEKRASSYYGDYGYYTNEYKT</sequence>
<dbReference type="InterPro" id="IPR005702">
    <property type="entry name" value="Wzc-like_C"/>
</dbReference>
<feature type="domain" description="AAA" evidence="17">
    <location>
        <begin position="558"/>
        <end position="680"/>
    </location>
</feature>
<keyword evidence="10 15" id="KW-1133">Transmembrane helix</keyword>
<evidence type="ECO:0000256" key="6">
    <source>
        <dbReference type="ARBA" id="ARBA00022692"/>
    </source>
</evidence>
<keyword evidence="5" id="KW-0808">Transferase</keyword>
<dbReference type="OrthoDB" id="9775724at2"/>
<evidence type="ECO:0000256" key="13">
    <source>
        <dbReference type="ARBA" id="ARBA00053015"/>
    </source>
</evidence>
<evidence type="ECO:0000259" key="17">
    <source>
        <dbReference type="Pfam" id="PF13614"/>
    </source>
</evidence>
<evidence type="ECO:0000256" key="10">
    <source>
        <dbReference type="ARBA" id="ARBA00022989"/>
    </source>
</evidence>
<keyword evidence="12" id="KW-0829">Tyrosine-protein kinase</keyword>
<dbReference type="GO" id="GO:0005886">
    <property type="term" value="C:plasma membrane"/>
    <property type="evidence" value="ECO:0007669"/>
    <property type="project" value="UniProtKB-SubCell"/>
</dbReference>
<keyword evidence="8 19" id="KW-0418">Kinase</keyword>
<comment type="subcellular location">
    <subcellularLocation>
        <location evidence="1">Cell inner membrane</location>
        <topology evidence="1">Multi-pass membrane protein</topology>
    </subcellularLocation>
</comment>
<keyword evidence="9" id="KW-0067">ATP-binding</keyword>
<reference evidence="19 20" key="1">
    <citation type="submission" date="2016-10" db="EMBL/GenBank/DDBJ databases">
        <authorList>
            <person name="de Groot N.N."/>
        </authorList>
    </citation>
    <scope>NUCLEOTIDE SEQUENCE [LARGE SCALE GENOMIC DNA]</scope>
    <source>
        <strain evidence="19 20">DSM 19706</strain>
    </source>
</reference>
<dbReference type="PANTHER" id="PTHR32309">
    <property type="entry name" value="TYROSINE-PROTEIN KINASE"/>
    <property type="match status" value="1"/>
</dbReference>
<evidence type="ECO:0000256" key="2">
    <source>
        <dbReference type="ARBA" id="ARBA00008883"/>
    </source>
</evidence>
<keyword evidence="20" id="KW-1185">Reference proteome</keyword>
<evidence type="ECO:0000313" key="20">
    <source>
        <dbReference type="Proteomes" id="UP000199308"/>
    </source>
</evidence>
<evidence type="ECO:0000256" key="1">
    <source>
        <dbReference type="ARBA" id="ARBA00004429"/>
    </source>
</evidence>
<proteinExistence type="inferred from homology"/>
<dbReference type="InterPro" id="IPR025669">
    <property type="entry name" value="AAA_dom"/>
</dbReference>
<dbReference type="Pfam" id="PF02706">
    <property type="entry name" value="Wzz"/>
    <property type="match status" value="1"/>
</dbReference>
<dbReference type="GO" id="GO:0005524">
    <property type="term" value="F:ATP binding"/>
    <property type="evidence" value="ECO:0007669"/>
    <property type="project" value="UniProtKB-KW"/>
</dbReference>
<dbReference type="PANTHER" id="PTHR32309:SF32">
    <property type="entry name" value="TYROSINE-PROTEIN KINASE ETK-RELATED"/>
    <property type="match status" value="1"/>
</dbReference>
<evidence type="ECO:0000256" key="3">
    <source>
        <dbReference type="ARBA" id="ARBA00022475"/>
    </source>
</evidence>
<feature type="coiled-coil region" evidence="14">
    <location>
        <begin position="363"/>
        <end position="390"/>
    </location>
</feature>
<evidence type="ECO:0000256" key="8">
    <source>
        <dbReference type="ARBA" id="ARBA00022777"/>
    </source>
</evidence>
<keyword evidence="11 15" id="KW-0472">Membrane</keyword>
<evidence type="ECO:0000256" key="9">
    <source>
        <dbReference type="ARBA" id="ARBA00022840"/>
    </source>
</evidence>
<evidence type="ECO:0000256" key="14">
    <source>
        <dbReference type="SAM" id="Coils"/>
    </source>
</evidence>
<evidence type="ECO:0000256" key="5">
    <source>
        <dbReference type="ARBA" id="ARBA00022679"/>
    </source>
</evidence>
<dbReference type="NCBIfam" id="TIGR01007">
    <property type="entry name" value="eps_fam"/>
    <property type="match status" value="1"/>
</dbReference>
<dbReference type="STRING" id="349064.SAMN05660429_00040"/>
<dbReference type="RefSeq" id="WP_093326664.1">
    <property type="nucleotide sequence ID" value="NZ_AP027363.1"/>
</dbReference>